<reference evidence="1" key="1">
    <citation type="submission" date="2018-05" db="EMBL/GenBank/DDBJ databases">
        <authorList>
            <person name="Lanie J.A."/>
            <person name="Ng W.-L."/>
            <person name="Kazmierczak K.M."/>
            <person name="Andrzejewski T.M."/>
            <person name="Davidsen T.M."/>
            <person name="Wayne K.J."/>
            <person name="Tettelin H."/>
            <person name="Glass J.I."/>
            <person name="Rusch D."/>
            <person name="Podicherti R."/>
            <person name="Tsui H.-C.T."/>
            <person name="Winkler M.E."/>
        </authorList>
    </citation>
    <scope>NUCLEOTIDE SEQUENCE</scope>
</reference>
<dbReference type="EMBL" id="UINC01021676">
    <property type="protein sequence ID" value="SVA89734.1"/>
    <property type="molecule type" value="Genomic_DNA"/>
</dbReference>
<evidence type="ECO:0000313" key="1">
    <source>
        <dbReference type="EMBL" id="SVA89734.1"/>
    </source>
</evidence>
<dbReference type="AlphaFoldDB" id="A0A381ZKQ5"/>
<proteinExistence type="predicted"/>
<name>A0A381ZKQ5_9ZZZZ</name>
<accession>A0A381ZKQ5</accession>
<sequence length="22" mass="2361">MSPKNLLELNSHGLAIIILVGK</sequence>
<organism evidence="1">
    <name type="scientific">marine metagenome</name>
    <dbReference type="NCBI Taxonomy" id="408172"/>
    <lineage>
        <taxon>unclassified sequences</taxon>
        <taxon>metagenomes</taxon>
        <taxon>ecological metagenomes</taxon>
    </lineage>
</organism>
<protein>
    <submittedName>
        <fullName evidence="1">Uncharacterized protein</fullName>
    </submittedName>
</protein>
<gene>
    <name evidence="1" type="ORF">METZ01_LOCUS142588</name>
</gene>